<dbReference type="InterPro" id="IPR018727">
    <property type="entry name" value="DUF2267"/>
</dbReference>
<dbReference type="STRING" id="420998.JDO7802_02377"/>
<dbReference type="OrthoDB" id="20942at2"/>
<proteinExistence type="predicted"/>
<keyword evidence="2" id="KW-1185">Reference proteome</keyword>
<dbReference type="AlphaFoldDB" id="A0A0M6YKC5"/>
<dbReference type="Proteomes" id="UP000049222">
    <property type="component" value="Unassembled WGS sequence"/>
</dbReference>
<protein>
    <recommendedName>
        <fullName evidence="3">DUF2267 domain-containing protein</fullName>
    </recommendedName>
</protein>
<sequence length="148" mass="17084">MSAQDLEVLDHTLQLTHEWINELRDRLDWSSSRETLRLLRVVLAEVRDRIPHTEIAQLSAQMPLLVRGMFFEGWQPAKTPTGDRDAAHFEDAVNARLGRVDDYRGREDIAAVFATLANRISDGELRQVRHALPRSIRAFWPAETVWDD</sequence>
<organism evidence="1 2">
    <name type="scientific">Jannaschia donghaensis</name>
    <dbReference type="NCBI Taxonomy" id="420998"/>
    <lineage>
        <taxon>Bacteria</taxon>
        <taxon>Pseudomonadati</taxon>
        <taxon>Pseudomonadota</taxon>
        <taxon>Alphaproteobacteria</taxon>
        <taxon>Rhodobacterales</taxon>
        <taxon>Roseobacteraceae</taxon>
        <taxon>Jannaschia</taxon>
    </lineage>
</organism>
<evidence type="ECO:0000313" key="2">
    <source>
        <dbReference type="Proteomes" id="UP000049222"/>
    </source>
</evidence>
<name>A0A0M6YKC5_9RHOB</name>
<gene>
    <name evidence="1" type="ORF">JDO7802_02377</name>
</gene>
<dbReference type="Gene3D" id="1.10.490.110">
    <property type="entry name" value="Uncharacterized conserved protein DUF2267"/>
    <property type="match status" value="1"/>
</dbReference>
<dbReference type="EMBL" id="CXSU01000012">
    <property type="protein sequence ID" value="CTQ50354.1"/>
    <property type="molecule type" value="Genomic_DNA"/>
</dbReference>
<dbReference type="InterPro" id="IPR038282">
    <property type="entry name" value="DUF2267_sf"/>
</dbReference>
<evidence type="ECO:0008006" key="3">
    <source>
        <dbReference type="Google" id="ProtNLM"/>
    </source>
</evidence>
<dbReference type="RefSeq" id="WP_055085807.1">
    <property type="nucleotide sequence ID" value="NZ_CXSU01000012.1"/>
</dbReference>
<accession>A0A0M6YKC5</accession>
<evidence type="ECO:0000313" key="1">
    <source>
        <dbReference type="EMBL" id="CTQ50354.1"/>
    </source>
</evidence>
<reference evidence="1 2" key="1">
    <citation type="submission" date="2015-07" db="EMBL/GenBank/DDBJ databases">
        <authorList>
            <person name="Noorani M."/>
        </authorList>
    </citation>
    <scope>NUCLEOTIDE SEQUENCE [LARGE SCALE GENOMIC DNA]</scope>
    <source>
        <strain evidence="1 2">CECT 7802</strain>
    </source>
</reference>
<dbReference type="Pfam" id="PF10025">
    <property type="entry name" value="DUF2267"/>
    <property type="match status" value="1"/>
</dbReference>